<gene>
    <name evidence="1" type="ORF">JD276_12370</name>
</gene>
<reference evidence="1" key="1">
    <citation type="submission" date="2020-12" db="EMBL/GenBank/DDBJ databases">
        <title>Leucobacter sp. CAS1, isolated from Chromium sludge.</title>
        <authorList>
            <person name="Xu Z."/>
        </authorList>
    </citation>
    <scope>NUCLEOTIDE SEQUENCE</scope>
    <source>
        <strain evidence="1">CSA1</strain>
    </source>
</reference>
<organism evidence="1 2">
    <name type="scientific">Leucobacter chromiisoli</name>
    <dbReference type="NCBI Taxonomy" id="2796471"/>
    <lineage>
        <taxon>Bacteria</taxon>
        <taxon>Bacillati</taxon>
        <taxon>Actinomycetota</taxon>
        <taxon>Actinomycetes</taxon>
        <taxon>Micrococcales</taxon>
        <taxon>Microbacteriaceae</taxon>
        <taxon>Leucobacter</taxon>
    </lineage>
</organism>
<comment type="caution">
    <text evidence="1">The sequence shown here is derived from an EMBL/GenBank/DDBJ whole genome shotgun (WGS) entry which is preliminary data.</text>
</comment>
<proteinExistence type="predicted"/>
<dbReference type="EMBL" id="JAEHOH010000017">
    <property type="protein sequence ID" value="MBK0419829.1"/>
    <property type="molecule type" value="Genomic_DNA"/>
</dbReference>
<protein>
    <submittedName>
        <fullName evidence="1">Uncharacterized protein</fullName>
    </submittedName>
</protein>
<evidence type="ECO:0000313" key="2">
    <source>
        <dbReference type="Proteomes" id="UP000608530"/>
    </source>
</evidence>
<accession>A0A934QAX5</accession>
<sequence>MNDDTAEFSVDDEVVAPGGARGVVCDVREMTNGERVYGVHDMNGSVRYYTAEGIKRLLQ</sequence>
<evidence type="ECO:0000313" key="1">
    <source>
        <dbReference type="EMBL" id="MBK0419829.1"/>
    </source>
</evidence>
<keyword evidence="2" id="KW-1185">Reference proteome</keyword>
<dbReference type="RefSeq" id="WP_200115967.1">
    <property type="nucleotide sequence ID" value="NZ_JAEHOH010000017.1"/>
</dbReference>
<name>A0A934QAX5_9MICO</name>
<dbReference type="Proteomes" id="UP000608530">
    <property type="component" value="Unassembled WGS sequence"/>
</dbReference>
<dbReference type="AlphaFoldDB" id="A0A934QAX5"/>